<organism evidence="1 2">
    <name type="scientific">Limnobacter profundi</name>
    <dbReference type="NCBI Taxonomy" id="2732163"/>
    <lineage>
        <taxon>Bacteria</taxon>
        <taxon>Pseudomonadati</taxon>
        <taxon>Pseudomonadota</taxon>
        <taxon>Betaproteobacteria</taxon>
        <taxon>Burkholderiales</taxon>
        <taxon>Burkholderiaceae</taxon>
        <taxon>Limnobacter</taxon>
    </lineage>
</organism>
<name>A0ABX6N6E0_9BURK</name>
<gene>
    <name evidence="1" type="ORF">HKT17_04070</name>
</gene>
<keyword evidence="2" id="KW-1185">Reference proteome</keyword>
<dbReference type="InterPro" id="IPR022025">
    <property type="entry name" value="Amidoligase_2"/>
</dbReference>
<accession>A0ABX6N6E0</accession>
<protein>
    <submittedName>
        <fullName evidence="1">Amidoligase family protein</fullName>
    </submittedName>
</protein>
<evidence type="ECO:0000313" key="2">
    <source>
        <dbReference type="Proteomes" id="UP000501130"/>
    </source>
</evidence>
<dbReference type="Proteomes" id="UP000501130">
    <property type="component" value="Chromosome"/>
</dbReference>
<proteinExistence type="predicted"/>
<reference evidence="1 2" key="1">
    <citation type="submission" date="2020-05" db="EMBL/GenBank/DDBJ databases">
        <title>Compete genome of Limnobacter sp. SAORIC-580.</title>
        <authorList>
            <person name="Song J."/>
            <person name="Cho J.-C."/>
        </authorList>
    </citation>
    <scope>NUCLEOTIDE SEQUENCE [LARGE SCALE GENOMIC DNA]</scope>
    <source>
        <strain evidence="1 2">SAORIC-580</strain>
    </source>
</reference>
<dbReference type="RefSeq" id="WP_171098032.1">
    <property type="nucleotide sequence ID" value="NZ_CP053084.1"/>
</dbReference>
<sequence length="329" mass="37659">MHKHYAKPAWMNNARGDVRCAGFELEFAGLDLQTAANAVAKAINGEVIKDTQAECRVRHPQFGDFKIELDWSFAKNMARKRLEEQGASEDAVLALMTDLARQIVPLEVVCPPVPVDQLQVLDGMVKALQQAGALGTSDSLIYAFGVHINTELPALDSKTLVPYLQAYCVSQYWLMKAHDVDTLRRLTPYIDTYPKKYIQEVMTYTADTPLQQIIDDYLEYNPTRNRGMDLLPLFKQIDEARVLAAVKDERVNARPTFHYRLPNCEIEKPQWELSRSWNIWCVVEHLAADPVTLKSMCEQWTDYNENLINLKEEPWHQQLATIHENLLSV</sequence>
<evidence type="ECO:0000313" key="1">
    <source>
        <dbReference type="EMBL" id="QJR28942.1"/>
    </source>
</evidence>
<dbReference type="EMBL" id="CP053084">
    <property type="protein sequence ID" value="QJR28942.1"/>
    <property type="molecule type" value="Genomic_DNA"/>
</dbReference>
<dbReference type="Pfam" id="PF12224">
    <property type="entry name" value="Amidoligase_2"/>
    <property type="match status" value="1"/>
</dbReference>